<proteinExistence type="predicted"/>
<evidence type="ECO:0000313" key="2">
    <source>
        <dbReference type="Proteomes" id="UP000182229"/>
    </source>
</evidence>
<dbReference type="Proteomes" id="UP000182229">
    <property type="component" value="Unassembled WGS sequence"/>
</dbReference>
<name>A0A1L9BF62_9BACT</name>
<evidence type="ECO:0000313" key="1">
    <source>
        <dbReference type="EMBL" id="OJH40856.1"/>
    </source>
</evidence>
<protein>
    <submittedName>
        <fullName evidence="1">Uncharacterized protein</fullName>
    </submittedName>
</protein>
<comment type="caution">
    <text evidence="1">The sequence shown here is derived from an EMBL/GenBank/DDBJ whole genome shotgun (WGS) entry which is preliminary data.</text>
</comment>
<accession>A0A1L9BF62</accession>
<dbReference type="OrthoDB" id="7592571at2"/>
<reference evidence="2" key="1">
    <citation type="submission" date="2016-11" db="EMBL/GenBank/DDBJ databases">
        <authorList>
            <person name="Shukria A."/>
            <person name="Stevens D.C."/>
        </authorList>
    </citation>
    <scope>NUCLEOTIDE SEQUENCE [LARGE SCALE GENOMIC DNA]</scope>
    <source>
        <strain evidence="2">Cbfe23</strain>
    </source>
</reference>
<organism evidence="1 2">
    <name type="scientific">Cystobacter ferrugineus</name>
    <dbReference type="NCBI Taxonomy" id="83449"/>
    <lineage>
        <taxon>Bacteria</taxon>
        <taxon>Pseudomonadati</taxon>
        <taxon>Myxococcota</taxon>
        <taxon>Myxococcia</taxon>
        <taxon>Myxococcales</taxon>
        <taxon>Cystobacterineae</taxon>
        <taxon>Archangiaceae</taxon>
        <taxon>Cystobacter</taxon>
    </lineage>
</organism>
<gene>
    <name evidence="1" type="ORF">BON30_07985</name>
</gene>
<dbReference type="AlphaFoldDB" id="A0A1L9BF62"/>
<sequence>MLVYGDRPRSRVPGEVLADLRRQMAEAEALPAGILWHTALARLLIDAGMLAQGLLDAGYERMGHDKQGPEQERALALPLAVARALWESHRSGYRVRSALPWDALEALERASLPDAVSLKTPEGYAYYALYPEAYMEAARDLPNGRAARVIGIRSIGTSLACAVAAGAGAVHAPMTVRPGGHPFQRELRLGPGVEAALRCSERGTPFAIVDEGPGLSGSSFGAVGDTLERAGVLVEHLHFFPSHRGEPGPMASEAHRVRWRRAHKHTVDFEHLFLAPSEPRHALASWVEDLCGAPLAPLEDVGGGGWRREHFSQEEDWPAAHVQQERRKYLLRTGRGLFLLKFAGLGSRGAHALERSRTLAEAGWGPGVLGLRHGFLVHRWEAESTPLDPTAVDRRELLDRTGAYLAFRVRYFARSGGGHGASPEQLFEMGRHNTREALGEEWARSWSRWEEQLVRLSAELNVVETDGRMHPWEWLVRPDGALLKTDAVDHHDAHDLIGCQDVAWDIVGASVELGLEQGELAEQVSRRGPRAVSGVLLRFYRPCYLAFQLGHHQLAFHSLASQVPSEAERLRAAAQRYARALERELAAG</sequence>
<dbReference type="EMBL" id="MPIN01000002">
    <property type="protein sequence ID" value="OJH40856.1"/>
    <property type="molecule type" value="Genomic_DNA"/>
</dbReference>
<dbReference type="RefSeq" id="WP_071897295.1">
    <property type="nucleotide sequence ID" value="NZ_MPIN01000002.1"/>
</dbReference>
<reference evidence="1 2" key="2">
    <citation type="submission" date="2016-12" db="EMBL/GenBank/DDBJ databases">
        <title>Draft Genome Sequence of Cystobacter ferrugineus Strain Cbfe23.</title>
        <authorList>
            <person name="Akbar S."/>
            <person name="Dowd S.E."/>
            <person name="Stevens D.C."/>
        </authorList>
    </citation>
    <scope>NUCLEOTIDE SEQUENCE [LARGE SCALE GENOMIC DNA]</scope>
    <source>
        <strain evidence="1 2">Cbfe23</strain>
    </source>
</reference>
<dbReference type="STRING" id="83449.BON30_07985"/>
<keyword evidence="2" id="KW-1185">Reference proteome</keyword>